<keyword evidence="6" id="KW-0814">Transposable element</keyword>
<evidence type="ECO:0000256" key="1">
    <source>
        <dbReference type="ARBA" id="ARBA00002190"/>
    </source>
</evidence>
<dbReference type="InterPro" id="IPR001207">
    <property type="entry name" value="Transposase_mutator"/>
</dbReference>
<protein>
    <recommendedName>
        <fullName evidence="6">Mutator family transposase</fullName>
    </recommendedName>
</protein>
<dbReference type="PANTHER" id="PTHR33217">
    <property type="entry name" value="TRANSPOSASE FOR INSERTION SEQUENCE ELEMENT IS1081"/>
    <property type="match status" value="1"/>
</dbReference>
<comment type="function">
    <text evidence="1 6">Required for the transposition of the insertion element.</text>
</comment>
<evidence type="ECO:0000313" key="8">
    <source>
        <dbReference type="Proteomes" id="UP000237350"/>
    </source>
</evidence>
<comment type="caution">
    <text evidence="7">The sequence shown here is derived from an EMBL/GenBank/DDBJ whole genome shotgun (WGS) entry which is preliminary data.</text>
</comment>
<sequence length="80" mass="9274">MAETEKDANKSFDHFIQAYEDTLPKATETLSKNRDQLMTFYQFPGAHWKHIHSTKVTESVFAPVRLRTYKTKGMGTHRAT</sequence>
<keyword evidence="8" id="KW-1185">Reference proteome</keyword>
<evidence type="ECO:0000313" key="7">
    <source>
        <dbReference type="EMBL" id="POR03559.1"/>
    </source>
</evidence>
<organism evidence="7 8">
    <name type="scientific">Alkalispirochaeta sphaeroplastigenens</name>
    <dbReference type="NCBI Taxonomy" id="1187066"/>
    <lineage>
        <taxon>Bacteria</taxon>
        <taxon>Pseudomonadati</taxon>
        <taxon>Spirochaetota</taxon>
        <taxon>Spirochaetia</taxon>
        <taxon>Spirochaetales</taxon>
        <taxon>Spirochaetaceae</taxon>
        <taxon>Alkalispirochaeta</taxon>
    </lineage>
</organism>
<evidence type="ECO:0000256" key="4">
    <source>
        <dbReference type="ARBA" id="ARBA00023125"/>
    </source>
</evidence>
<evidence type="ECO:0000256" key="3">
    <source>
        <dbReference type="ARBA" id="ARBA00022578"/>
    </source>
</evidence>
<dbReference type="PANTHER" id="PTHR33217:SF9">
    <property type="entry name" value="MUTATOR FAMILY TRANSPOSASE"/>
    <property type="match status" value="1"/>
</dbReference>
<comment type="similarity">
    <text evidence="2 6">Belongs to the transposase mutator family.</text>
</comment>
<dbReference type="Pfam" id="PF00872">
    <property type="entry name" value="Transposase_mut"/>
    <property type="match status" value="1"/>
</dbReference>
<dbReference type="EMBL" id="LPWH01000053">
    <property type="protein sequence ID" value="POR03559.1"/>
    <property type="molecule type" value="Genomic_DNA"/>
</dbReference>
<dbReference type="OrthoDB" id="355828at2"/>
<accession>A0A2S4JVJ7</accession>
<proteinExistence type="inferred from homology"/>
<dbReference type="GO" id="GO:0003677">
    <property type="term" value="F:DNA binding"/>
    <property type="evidence" value="ECO:0007669"/>
    <property type="project" value="UniProtKB-UniRule"/>
</dbReference>
<keyword evidence="4 6" id="KW-0238">DNA-binding</keyword>
<evidence type="ECO:0000256" key="5">
    <source>
        <dbReference type="ARBA" id="ARBA00023172"/>
    </source>
</evidence>
<name>A0A2S4JVJ7_9SPIO</name>
<gene>
    <name evidence="7" type="ORF">AU468_05200</name>
</gene>
<dbReference type="GO" id="GO:0004803">
    <property type="term" value="F:transposase activity"/>
    <property type="evidence" value="ECO:0007669"/>
    <property type="project" value="UniProtKB-UniRule"/>
</dbReference>
<dbReference type="AlphaFoldDB" id="A0A2S4JVJ7"/>
<keyword evidence="5 6" id="KW-0233">DNA recombination</keyword>
<reference evidence="8" key="1">
    <citation type="submission" date="2015-12" db="EMBL/GenBank/DDBJ databases">
        <authorList>
            <person name="Lodha T.D."/>
            <person name="Chintalapati S."/>
            <person name="Chintalapati V.R."/>
            <person name="Sravanthi T."/>
        </authorList>
    </citation>
    <scope>NUCLEOTIDE SEQUENCE [LARGE SCALE GENOMIC DNA]</scope>
    <source>
        <strain evidence="8">JC133</strain>
    </source>
</reference>
<dbReference type="GO" id="GO:0006313">
    <property type="term" value="P:DNA transposition"/>
    <property type="evidence" value="ECO:0007669"/>
    <property type="project" value="UniProtKB-UniRule"/>
</dbReference>
<evidence type="ECO:0000256" key="6">
    <source>
        <dbReference type="RuleBase" id="RU365089"/>
    </source>
</evidence>
<evidence type="ECO:0000256" key="2">
    <source>
        <dbReference type="ARBA" id="ARBA00010961"/>
    </source>
</evidence>
<dbReference type="Proteomes" id="UP000237350">
    <property type="component" value="Unassembled WGS sequence"/>
</dbReference>
<keyword evidence="3 6" id="KW-0815">Transposition</keyword>